<dbReference type="Pfam" id="PF02606">
    <property type="entry name" value="LpxK"/>
    <property type="match status" value="1"/>
</dbReference>
<evidence type="ECO:0000313" key="15">
    <source>
        <dbReference type="EMBL" id="NDW20157.1"/>
    </source>
</evidence>
<evidence type="ECO:0000256" key="8">
    <source>
        <dbReference type="ARBA" id="ARBA00022741"/>
    </source>
</evidence>
<dbReference type="GO" id="GO:0009029">
    <property type="term" value="F:lipid-A 4'-kinase activity"/>
    <property type="evidence" value="ECO:0007669"/>
    <property type="project" value="UniProtKB-UniRule"/>
</dbReference>
<keyword evidence="7 13" id="KW-0808">Transferase</keyword>
<dbReference type="PANTHER" id="PTHR42724:SF1">
    <property type="entry name" value="TETRAACYLDISACCHARIDE 4'-KINASE, MITOCHONDRIAL-RELATED"/>
    <property type="match status" value="1"/>
</dbReference>
<sequence length="343" mass="37886">MSDIEKKWYSGHPLVWLLSPLALLFYLISALRRWLYAIGVKQSVKVDAPVIVVGNISVGGNGKTPVVLALAGYFKNKGVKVGILSRGYGGKSDFYPRKVSENDEAKHVGDEPRLLAGRSGCDVVIDPNRVRGATYLVEQCQSDLIICDDGLQHYALSRDVELIVMDDRLVGSGFLLPMGPLREGKWRLETVDALIHNSAEMPQLSQPCAAQFLMSLEPGNLINVKDRQRQISSDSFRDSPVSALAGIGSPQRFFSQLENLGLKLNSARAFPDHHDFTVDDIPTETVIMTEKDAVKVSAFAHKDCWFLPVTANIDNQFFNLITNKLLNCGLTVQSNEKENENGI</sequence>
<dbReference type="HAMAP" id="MF_00409">
    <property type="entry name" value="LpxK"/>
    <property type="match status" value="1"/>
</dbReference>
<evidence type="ECO:0000256" key="3">
    <source>
        <dbReference type="ARBA" id="ARBA00012071"/>
    </source>
</evidence>
<feature type="transmembrane region" description="Helical" evidence="14">
    <location>
        <begin position="14"/>
        <end position="35"/>
    </location>
</feature>
<organism evidence="15 16">
    <name type="scientific">Alteromonas hispanica</name>
    <dbReference type="NCBI Taxonomy" id="315421"/>
    <lineage>
        <taxon>Bacteria</taxon>
        <taxon>Pseudomonadati</taxon>
        <taxon>Pseudomonadota</taxon>
        <taxon>Gammaproteobacteria</taxon>
        <taxon>Alteromonadales</taxon>
        <taxon>Alteromonadaceae</taxon>
        <taxon>Alteromonas/Salinimonas group</taxon>
        <taxon>Alteromonas</taxon>
    </lineage>
</organism>
<dbReference type="EC" id="2.7.1.130" evidence="3 13"/>
<dbReference type="GO" id="GO:0005886">
    <property type="term" value="C:plasma membrane"/>
    <property type="evidence" value="ECO:0007669"/>
    <property type="project" value="TreeGrafter"/>
</dbReference>
<comment type="pathway">
    <text evidence="2 13">Glycolipid biosynthesis; lipid IV(A) biosynthesis; lipid IV(A) from (3R)-3-hydroxytetradecanoyl-[acyl-carrier-protein] and UDP-N-acetyl-alpha-D-glucosamine: step 6/6.</text>
</comment>
<accession>A0A6L9MQ17</accession>
<keyword evidence="10 13" id="KW-0067">ATP-binding</keyword>
<gene>
    <name evidence="13" type="primary">lpxK</name>
    <name evidence="15" type="ORF">GTW09_01245</name>
</gene>
<dbReference type="UniPathway" id="UPA00359">
    <property type="reaction ID" value="UER00482"/>
</dbReference>
<comment type="similarity">
    <text evidence="13">Belongs to the LpxK family.</text>
</comment>
<dbReference type="AlphaFoldDB" id="A0A6L9MQ17"/>
<keyword evidence="6 13" id="KW-0441">Lipid A biosynthesis</keyword>
<proteinExistence type="inferred from homology"/>
<comment type="caution">
    <text evidence="15">The sequence shown here is derived from an EMBL/GenBank/DDBJ whole genome shotgun (WGS) entry which is preliminary data.</text>
</comment>
<keyword evidence="14" id="KW-1133">Transmembrane helix</keyword>
<dbReference type="GO" id="GO:0009245">
    <property type="term" value="P:lipid A biosynthetic process"/>
    <property type="evidence" value="ECO:0007669"/>
    <property type="project" value="UniProtKB-UniRule"/>
</dbReference>
<evidence type="ECO:0000256" key="9">
    <source>
        <dbReference type="ARBA" id="ARBA00022777"/>
    </source>
</evidence>
<evidence type="ECO:0000256" key="1">
    <source>
        <dbReference type="ARBA" id="ARBA00002274"/>
    </source>
</evidence>
<evidence type="ECO:0000256" key="4">
    <source>
        <dbReference type="ARBA" id="ARBA00016436"/>
    </source>
</evidence>
<evidence type="ECO:0000256" key="7">
    <source>
        <dbReference type="ARBA" id="ARBA00022679"/>
    </source>
</evidence>
<reference evidence="15 16" key="1">
    <citation type="submission" date="2020-01" db="EMBL/GenBank/DDBJ databases">
        <title>Genomes of bacteria type strains.</title>
        <authorList>
            <person name="Chen J."/>
            <person name="Zhu S."/>
            <person name="Yang J."/>
        </authorList>
    </citation>
    <scope>NUCLEOTIDE SEQUENCE [LARGE SCALE GENOMIC DNA]</scope>
    <source>
        <strain evidence="15 16">LMG 22958</strain>
    </source>
</reference>
<dbReference type="InterPro" id="IPR027417">
    <property type="entry name" value="P-loop_NTPase"/>
</dbReference>
<name>A0A6L9MQ17_9ALTE</name>
<dbReference type="PANTHER" id="PTHR42724">
    <property type="entry name" value="TETRAACYLDISACCHARIDE 4'-KINASE"/>
    <property type="match status" value="1"/>
</dbReference>
<feature type="binding site" evidence="13">
    <location>
        <begin position="57"/>
        <end position="64"/>
    </location>
    <ligand>
        <name>ATP</name>
        <dbReference type="ChEBI" id="CHEBI:30616"/>
    </ligand>
</feature>
<dbReference type="EMBL" id="JAAAWP010000001">
    <property type="protein sequence ID" value="NDW20157.1"/>
    <property type="molecule type" value="Genomic_DNA"/>
</dbReference>
<dbReference type="SUPFAM" id="SSF52540">
    <property type="entry name" value="P-loop containing nucleoside triphosphate hydrolases"/>
    <property type="match status" value="1"/>
</dbReference>
<dbReference type="Proteomes" id="UP000478837">
    <property type="component" value="Unassembled WGS sequence"/>
</dbReference>
<keyword evidence="14" id="KW-0812">Transmembrane</keyword>
<keyword evidence="5 13" id="KW-0444">Lipid biosynthesis</keyword>
<comment type="function">
    <text evidence="1 13">Transfers the gamma-phosphate of ATP to the 4'-position of a tetraacyldisaccharide 1-phosphate intermediate (termed DS-1-P) to form tetraacyldisaccharide 1,4'-bis-phosphate (lipid IVA).</text>
</comment>
<dbReference type="GO" id="GO:0005524">
    <property type="term" value="F:ATP binding"/>
    <property type="evidence" value="ECO:0007669"/>
    <property type="project" value="UniProtKB-UniRule"/>
</dbReference>
<dbReference type="InterPro" id="IPR003758">
    <property type="entry name" value="LpxK"/>
</dbReference>
<protein>
    <recommendedName>
        <fullName evidence="4 13">Tetraacyldisaccharide 4'-kinase</fullName>
        <ecNumber evidence="3 13">2.7.1.130</ecNumber>
    </recommendedName>
    <alternativeName>
        <fullName evidence="12 13">Lipid A 4'-kinase</fullName>
    </alternativeName>
</protein>
<keyword evidence="8 13" id="KW-0547">Nucleotide-binding</keyword>
<evidence type="ECO:0000256" key="5">
    <source>
        <dbReference type="ARBA" id="ARBA00022516"/>
    </source>
</evidence>
<keyword evidence="14" id="KW-0472">Membrane</keyword>
<evidence type="ECO:0000256" key="2">
    <source>
        <dbReference type="ARBA" id="ARBA00004870"/>
    </source>
</evidence>
<keyword evidence="16" id="KW-1185">Reference proteome</keyword>
<comment type="catalytic activity">
    <reaction evidence="13">
        <text>a lipid A disaccharide + ATP = a lipid IVA + ADP + H(+)</text>
        <dbReference type="Rhea" id="RHEA:67840"/>
        <dbReference type="ChEBI" id="CHEBI:15378"/>
        <dbReference type="ChEBI" id="CHEBI:30616"/>
        <dbReference type="ChEBI" id="CHEBI:176343"/>
        <dbReference type="ChEBI" id="CHEBI:176425"/>
        <dbReference type="ChEBI" id="CHEBI:456216"/>
        <dbReference type="EC" id="2.7.1.130"/>
    </reaction>
</comment>
<keyword evidence="9 13" id="KW-0418">Kinase</keyword>
<evidence type="ECO:0000256" key="10">
    <source>
        <dbReference type="ARBA" id="ARBA00022840"/>
    </source>
</evidence>
<evidence type="ECO:0000256" key="11">
    <source>
        <dbReference type="ARBA" id="ARBA00023098"/>
    </source>
</evidence>
<dbReference type="RefSeq" id="WP_163109364.1">
    <property type="nucleotide sequence ID" value="NZ_JAAAWP010000001.1"/>
</dbReference>
<evidence type="ECO:0000256" key="6">
    <source>
        <dbReference type="ARBA" id="ARBA00022556"/>
    </source>
</evidence>
<evidence type="ECO:0000313" key="16">
    <source>
        <dbReference type="Proteomes" id="UP000478837"/>
    </source>
</evidence>
<dbReference type="NCBIfam" id="TIGR00682">
    <property type="entry name" value="lpxK"/>
    <property type="match status" value="1"/>
</dbReference>
<evidence type="ECO:0000256" key="14">
    <source>
        <dbReference type="SAM" id="Phobius"/>
    </source>
</evidence>
<keyword evidence="11 13" id="KW-0443">Lipid metabolism</keyword>
<evidence type="ECO:0000256" key="13">
    <source>
        <dbReference type="HAMAP-Rule" id="MF_00409"/>
    </source>
</evidence>
<dbReference type="GO" id="GO:0009244">
    <property type="term" value="P:lipopolysaccharide core region biosynthetic process"/>
    <property type="evidence" value="ECO:0007669"/>
    <property type="project" value="TreeGrafter"/>
</dbReference>
<evidence type="ECO:0000256" key="12">
    <source>
        <dbReference type="ARBA" id="ARBA00029757"/>
    </source>
</evidence>